<name>A0A1C3KEL3_PLAMA</name>
<organism evidence="5 6">
    <name type="scientific">Plasmodium malariae</name>
    <dbReference type="NCBI Taxonomy" id="5858"/>
    <lineage>
        <taxon>Eukaryota</taxon>
        <taxon>Sar</taxon>
        <taxon>Alveolata</taxon>
        <taxon>Apicomplexa</taxon>
        <taxon>Aconoidasida</taxon>
        <taxon>Haemosporida</taxon>
        <taxon>Plasmodiidae</taxon>
        <taxon>Plasmodium</taxon>
        <taxon>Plasmodium (Plasmodium)</taxon>
    </lineage>
</organism>
<dbReference type="PROSITE" id="PS51355">
    <property type="entry name" value="GLUTATHIONE_PEROXID_3"/>
    <property type="match status" value="1"/>
</dbReference>
<dbReference type="Pfam" id="PF00255">
    <property type="entry name" value="GSHPx"/>
    <property type="match status" value="1"/>
</dbReference>
<keyword evidence="2 5" id="KW-0575">Peroxidase</keyword>
<dbReference type="GO" id="GO:0004601">
    <property type="term" value="F:peroxidase activity"/>
    <property type="evidence" value="ECO:0007669"/>
    <property type="project" value="UniProtKB-KW"/>
</dbReference>
<dbReference type="VEuPathDB" id="PlasmoDB:PmUG01_13022000"/>
<evidence type="ECO:0000256" key="1">
    <source>
        <dbReference type="ARBA" id="ARBA00006926"/>
    </source>
</evidence>
<protein>
    <submittedName>
        <fullName evidence="5">Glutathione peroxidase-like thioredoxin peroxidase, putative</fullName>
    </submittedName>
</protein>
<dbReference type="AlphaFoldDB" id="A0A1C3KEL3"/>
<dbReference type="PANTHER" id="PTHR11592:SF78">
    <property type="entry name" value="GLUTATHIONE PEROXIDASE"/>
    <property type="match status" value="1"/>
</dbReference>
<keyword evidence="4" id="KW-0732">Signal</keyword>
<proteinExistence type="inferred from homology"/>
<evidence type="ECO:0000256" key="4">
    <source>
        <dbReference type="SAM" id="SignalP"/>
    </source>
</evidence>
<feature type="chain" id="PRO_5008677703" evidence="4">
    <location>
        <begin position="23"/>
        <end position="104"/>
    </location>
</feature>
<dbReference type="PANTHER" id="PTHR11592">
    <property type="entry name" value="GLUTATHIONE PEROXIDASE"/>
    <property type="match status" value="1"/>
</dbReference>
<evidence type="ECO:0000256" key="2">
    <source>
        <dbReference type="ARBA" id="ARBA00022559"/>
    </source>
</evidence>
<gene>
    <name evidence="5" type="primary">PmlGA01_130014300</name>
    <name evidence="5" type="ORF">PMLGA01_130014300</name>
</gene>
<dbReference type="Proteomes" id="UP000219799">
    <property type="component" value="Chromosome 13"/>
</dbReference>
<keyword evidence="3" id="KW-0560">Oxidoreductase</keyword>
<dbReference type="EMBL" id="LT594501">
    <property type="protein sequence ID" value="SBT72047.1"/>
    <property type="molecule type" value="Genomic_DNA"/>
</dbReference>
<evidence type="ECO:0000256" key="3">
    <source>
        <dbReference type="ARBA" id="ARBA00023002"/>
    </source>
</evidence>
<sequence length="104" mass="11971">MKILLFIKVTLALLMLQRNISSMVGFYRKITISKGDLRPTLYDYDVKSLDGKTISMSTYKNKVLVIFNSASKCGLTNSQIEQFNQLYERLQAKGLEVKIKKMKQ</sequence>
<reference evidence="5 6" key="1">
    <citation type="submission" date="2016-06" db="EMBL/GenBank/DDBJ databases">
        <authorList>
            <consortium name="Pathogen Informatics"/>
        </authorList>
    </citation>
    <scope>NUCLEOTIDE SEQUENCE [LARGE SCALE GENOMIC DNA]</scope>
    <source>
        <strain evidence="5">PmlGA01</strain>
    </source>
</reference>
<evidence type="ECO:0000313" key="5">
    <source>
        <dbReference type="EMBL" id="SBT72047.1"/>
    </source>
</evidence>
<accession>A0A1C3KEL3</accession>
<feature type="signal peptide" evidence="4">
    <location>
        <begin position="1"/>
        <end position="22"/>
    </location>
</feature>
<dbReference type="GO" id="GO:0006979">
    <property type="term" value="P:response to oxidative stress"/>
    <property type="evidence" value="ECO:0007669"/>
    <property type="project" value="InterPro"/>
</dbReference>
<dbReference type="Gene3D" id="3.40.30.10">
    <property type="entry name" value="Glutaredoxin"/>
    <property type="match status" value="1"/>
</dbReference>
<dbReference type="InterPro" id="IPR000889">
    <property type="entry name" value="Glutathione_peroxidase"/>
</dbReference>
<comment type="similarity">
    <text evidence="1">Belongs to the glutathione peroxidase family.</text>
</comment>
<evidence type="ECO:0000313" key="6">
    <source>
        <dbReference type="Proteomes" id="UP000219799"/>
    </source>
</evidence>
<dbReference type="SUPFAM" id="SSF52833">
    <property type="entry name" value="Thioredoxin-like"/>
    <property type="match status" value="1"/>
</dbReference>
<dbReference type="InterPro" id="IPR036249">
    <property type="entry name" value="Thioredoxin-like_sf"/>
</dbReference>